<dbReference type="PROSITE" id="PS50001">
    <property type="entry name" value="SH2"/>
    <property type="match status" value="1"/>
</dbReference>
<dbReference type="InterPro" id="IPR051853">
    <property type="entry name" value="SH2-Ras-GEF_adapter"/>
</dbReference>
<dbReference type="KEGG" id="dpte:113797956"/>
<reference evidence="2" key="1">
    <citation type="submission" date="2025-08" db="UniProtKB">
        <authorList>
            <consortium name="RefSeq"/>
        </authorList>
    </citation>
    <scope>IDENTIFICATION</scope>
    <source>
        <strain evidence="2">Airmid</strain>
    </source>
</reference>
<dbReference type="Gene3D" id="1.10.840.10">
    <property type="entry name" value="Ras guanine-nucleotide exchange factors catalytic domain"/>
    <property type="match status" value="1"/>
</dbReference>
<dbReference type="RefSeq" id="XP_027204229.1">
    <property type="nucleotide sequence ID" value="XM_027348428.1"/>
</dbReference>
<proteinExistence type="predicted"/>
<dbReference type="SUPFAM" id="SSF55550">
    <property type="entry name" value="SH2 domain"/>
    <property type="match status" value="1"/>
</dbReference>
<sequence length="448" mass="52794">MLWPNVETLDYYHGRLDRLQAEKFLTHDGQFLLRYTVQRVNDNEQKLLVLSCQHRNQHLHFIIHEIITQDVGCRRFYFENKSFALVSDLISYYVINRIPITIESGAIIIEPIDCRLDCRMITAIQLNESNNNQSTSTSIINVLLEHDAEFLAKQLLKSNIRFIMNKCKVAGINESICSGLELMLLPEGTQLRKDLIIRHECLKYFVITTILKQTDQSKQLELIRKWMEIAERLENSIHDHFGFGSIMFGLCFPRIQDSTMWKIFGQKYGENIRIFENSLRIRFTNYLNNSRISSSSNTCLPFIIQLCHIIEYSHIVDTNFLPKFIDAKFDQSSLLEFDKQIGLNNFGLEDIIELTELSDQIIKNLEQFDHNFQSIIFRSTSKHQQVDTNVDQLFRTDFHVRFLFENKHQHRSINEKIKLNSEDFYRLESSLNDDHQFVGCMKSRNFIL</sequence>
<dbReference type="OMA" id="CISHPGD"/>
<organism evidence="1 2">
    <name type="scientific">Dermatophagoides pteronyssinus</name>
    <name type="common">European house dust mite</name>
    <dbReference type="NCBI Taxonomy" id="6956"/>
    <lineage>
        <taxon>Eukaryota</taxon>
        <taxon>Metazoa</taxon>
        <taxon>Ecdysozoa</taxon>
        <taxon>Arthropoda</taxon>
        <taxon>Chelicerata</taxon>
        <taxon>Arachnida</taxon>
        <taxon>Acari</taxon>
        <taxon>Acariformes</taxon>
        <taxon>Sarcoptiformes</taxon>
        <taxon>Astigmata</taxon>
        <taxon>Psoroptidia</taxon>
        <taxon>Analgoidea</taxon>
        <taxon>Pyroglyphidae</taxon>
        <taxon>Dermatophagoidinae</taxon>
        <taxon>Dermatophagoides</taxon>
    </lineage>
</organism>
<dbReference type="InterPro" id="IPR001895">
    <property type="entry name" value="RASGEF_cat_dom"/>
</dbReference>
<gene>
    <name evidence="2" type="primary">LOC113797956</name>
</gene>
<dbReference type="Gene3D" id="3.30.505.10">
    <property type="entry name" value="SH2 domain"/>
    <property type="match status" value="1"/>
</dbReference>
<dbReference type="OrthoDB" id="2412973at2759"/>
<dbReference type="InterPro" id="IPR036964">
    <property type="entry name" value="RASGEF_cat_dom_sf"/>
</dbReference>
<evidence type="ECO:0000313" key="1">
    <source>
        <dbReference type="Proteomes" id="UP000515146"/>
    </source>
</evidence>
<dbReference type="SMART" id="SM00252">
    <property type="entry name" value="SH2"/>
    <property type="match status" value="1"/>
</dbReference>
<dbReference type="GO" id="GO:0007264">
    <property type="term" value="P:small GTPase-mediated signal transduction"/>
    <property type="evidence" value="ECO:0007669"/>
    <property type="project" value="InterPro"/>
</dbReference>
<keyword evidence="1" id="KW-1185">Reference proteome</keyword>
<dbReference type="InterPro" id="IPR036860">
    <property type="entry name" value="SH2_dom_sf"/>
</dbReference>
<dbReference type="InterPro" id="IPR023578">
    <property type="entry name" value="Ras_GEF_dom_sf"/>
</dbReference>
<dbReference type="PANTHER" id="PTHR14247">
    <property type="entry name" value="BREAST CANCER ANTI-ESTROGEN RESISTANCE PROTEIN 3 HOMOLOG-LIKE PROTEIN"/>
    <property type="match status" value="1"/>
</dbReference>
<name>A0A6P6YHA9_DERPT</name>
<evidence type="ECO:0000313" key="2">
    <source>
        <dbReference type="RefSeq" id="XP_027204229.1"/>
    </source>
</evidence>
<dbReference type="Pfam" id="PF00017">
    <property type="entry name" value="SH2"/>
    <property type="match status" value="1"/>
</dbReference>
<accession>A0A6P6YHA9</accession>
<dbReference type="Proteomes" id="UP000515146">
    <property type="component" value="Unplaced"/>
</dbReference>
<dbReference type="GO" id="GO:0005085">
    <property type="term" value="F:guanyl-nucleotide exchange factor activity"/>
    <property type="evidence" value="ECO:0007669"/>
    <property type="project" value="InterPro"/>
</dbReference>
<dbReference type="SUPFAM" id="SSF48366">
    <property type="entry name" value="Ras GEF"/>
    <property type="match status" value="1"/>
</dbReference>
<dbReference type="InParanoid" id="A0A6P6YHA9"/>
<dbReference type="PANTHER" id="PTHR14247:SF8">
    <property type="entry name" value="RAS-GEF DOMAIN-CONTAINING PROTEIN"/>
    <property type="match status" value="1"/>
</dbReference>
<dbReference type="InterPro" id="IPR000980">
    <property type="entry name" value="SH2"/>
</dbReference>
<protein>
    <submittedName>
        <fullName evidence="2">Breast cancer anti-estrogen resistance protein 3 homolog</fullName>
    </submittedName>
</protein>
<dbReference type="Pfam" id="PF00617">
    <property type="entry name" value="RasGEF"/>
    <property type="match status" value="1"/>
</dbReference>
<dbReference type="AlphaFoldDB" id="A0A6P6YHA9"/>